<dbReference type="Pfam" id="PF04760">
    <property type="entry name" value="IF2_N"/>
    <property type="match status" value="1"/>
</dbReference>
<feature type="region of interest" description="Sigma-70 factor domain-4" evidence="6">
    <location>
        <begin position="385"/>
        <end position="438"/>
    </location>
</feature>
<keyword evidence="10" id="KW-1185">Reference proteome</keyword>
<dbReference type="PANTHER" id="PTHR30603">
    <property type="entry name" value="RNA POLYMERASE SIGMA FACTOR RPO"/>
    <property type="match status" value="1"/>
</dbReference>
<dbReference type="InterPro" id="IPR009042">
    <property type="entry name" value="RNA_pol_sigma70_r1_2"/>
</dbReference>
<evidence type="ECO:0000256" key="3">
    <source>
        <dbReference type="ARBA" id="ARBA00023082"/>
    </source>
</evidence>
<dbReference type="Pfam" id="PF00140">
    <property type="entry name" value="Sigma70_r1_2"/>
    <property type="match status" value="1"/>
</dbReference>
<dbReference type="InterPro" id="IPR007624">
    <property type="entry name" value="RNA_pol_sigma70_r3"/>
</dbReference>
<dbReference type="Gene3D" id="1.20.120.1810">
    <property type="match status" value="1"/>
</dbReference>
<dbReference type="FunFam" id="1.10.10.10:FF:000004">
    <property type="entry name" value="RNA polymerase sigma factor SigA"/>
    <property type="match status" value="1"/>
</dbReference>
<dbReference type="InterPro" id="IPR050239">
    <property type="entry name" value="Sigma-70_RNA_pol_init_factors"/>
</dbReference>
<dbReference type="FunFam" id="1.10.601.10:FF:000001">
    <property type="entry name" value="RNA polymerase sigma factor SigA"/>
    <property type="match status" value="1"/>
</dbReference>
<dbReference type="InterPro" id="IPR014284">
    <property type="entry name" value="RNA_pol_sigma-70_dom"/>
</dbReference>
<evidence type="ECO:0000256" key="5">
    <source>
        <dbReference type="ARBA" id="ARBA00023163"/>
    </source>
</evidence>
<reference evidence="9 10" key="1">
    <citation type="submission" date="2019-10" db="EMBL/GenBank/DDBJ databases">
        <authorList>
            <person name="Dong K."/>
        </authorList>
    </citation>
    <scope>NUCLEOTIDE SEQUENCE [LARGE SCALE GENOMIC DNA]</scope>
    <source>
        <strain evidence="9 10">DSM 28960</strain>
    </source>
</reference>
<dbReference type="RefSeq" id="WP_153495784.1">
    <property type="nucleotide sequence ID" value="NZ_CAXYUY010000004.1"/>
</dbReference>
<name>A0A7X1Z7D5_9LACT</name>
<evidence type="ECO:0000256" key="4">
    <source>
        <dbReference type="ARBA" id="ARBA00023125"/>
    </source>
</evidence>
<feature type="domain" description="RNA polymerase sigma-70" evidence="8">
    <location>
        <begin position="410"/>
        <end position="436"/>
    </location>
</feature>
<evidence type="ECO:0000259" key="8">
    <source>
        <dbReference type="PROSITE" id="PS00716"/>
    </source>
</evidence>
<dbReference type="GO" id="GO:0005737">
    <property type="term" value="C:cytoplasm"/>
    <property type="evidence" value="ECO:0007669"/>
    <property type="project" value="UniProtKB-SubCell"/>
</dbReference>
<dbReference type="FunFam" id="1.10.10.10:FF:000002">
    <property type="entry name" value="RNA polymerase sigma factor SigA"/>
    <property type="match status" value="1"/>
</dbReference>
<dbReference type="GO" id="GO:0003677">
    <property type="term" value="F:DNA binding"/>
    <property type="evidence" value="ECO:0007669"/>
    <property type="project" value="UniProtKB-UniRule"/>
</dbReference>
<protein>
    <recommendedName>
        <fullName evidence="6">RNA polymerase sigma factor SigA</fullName>
    </recommendedName>
</protein>
<dbReference type="Gene3D" id="1.10.601.10">
    <property type="entry name" value="RNA Polymerase Primary Sigma Factor"/>
    <property type="match status" value="1"/>
</dbReference>
<feature type="domain" description="RNA polymerase sigma-70" evidence="7">
    <location>
        <begin position="241"/>
        <end position="254"/>
    </location>
</feature>
<organism evidence="9 10">
    <name type="scientific">Lactococcus hircilactis</name>
    <dbReference type="NCBI Taxonomy" id="1494462"/>
    <lineage>
        <taxon>Bacteria</taxon>
        <taxon>Bacillati</taxon>
        <taxon>Bacillota</taxon>
        <taxon>Bacilli</taxon>
        <taxon>Lactobacillales</taxon>
        <taxon>Streptococcaceae</taxon>
        <taxon>Lactococcus</taxon>
    </lineage>
</organism>
<dbReference type="SUPFAM" id="SSF88659">
    <property type="entry name" value="Sigma3 and sigma4 domains of RNA polymerase sigma factors"/>
    <property type="match status" value="2"/>
</dbReference>
<dbReference type="InterPro" id="IPR012760">
    <property type="entry name" value="RNA_pol_sigma_RpoD_C"/>
</dbReference>
<dbReference type="InterPro" id="IPR013324">
    <property type="entry name" value="RNA_pol_sigma_r3/r4-like"/>
</dbReference>
<keyword evidence="3 6" id="KW-0731">Sigma factor</keyword>
<dbReference type="InterPro" id="IPR000943">
    <property type="entry name" value="RNA_pol_sigma70"/>
</dbReference>
<keyword evidence="2 6" id="KW-0805">Transcription regulation</keyword>
<comment type="subcellular location">
    <subcellularLocation>
        <location evidence="6">Cytoplasm</location>
    </subcellularLocation>
</comment>
<dbReference type="CDD" id="cd06171">
    <property type="entry name" value="Sigma70_r4"/>
    <property type="match status" value="1"/>
</dbReference>
<dbReference type="InterPro" id="IPR007127">
    <property type="entry name" value="RNA_pol_sigma_70_r1_1"/>
</dbReference>
<dbReference type="OrthoDB" id="9809557at2"/>
<dbReference type="InterPro" id="IPR013325">
    <property type="entry name" value="RNA_pol_sigma_r2"/>
</dbReference>
<accession>A0A7X1Z7D5</accession>
<evidence type="ECO:0000256" key="6">
    <source>
        <dbReference type="HAMAP-Rule" id="MF_00963"/>
    </source>
</evidence>
<feature type="short sequence motif" description="Interaction with polymerase core subunit RpoC" evidence="6">
    <location>
        <begin position="241"/>
        <end position="244"/>
    </location>
</feature>
<dbReference type="Gene3D" id="1.10.10.2480">
    <property type="match status" value="1"/>
</dbReference>
<dbReference type="GO" id="GO:0016987">
    <property type="term" value="F:sigma factor activity"/>
    <property type="evidence" value="ECO:0007669"/>
    <property type="project" value="UniProtKB-UniRule"/>
</dbReference>
<feature type="region of interest" description="Sigma-70 factor domain-3" evidence="6">
    <location>
        <begin position="296"/>
        <end position="372"/>
    </location>
</feature>
<comment type="subunit">
    <text evidence="6">Interacts transiently with the RNA polymerase catalytic core.</text>
</comment>
<dbReference type="PROSITE" id="PS00715">
    <property type="entry name" value="SIGMA70_1"/>
    <property type="match status" value="1"/>
</dbReference>
<proteinExistence type="inferred from homology"/>
<dbReference type="NCBIfam" id="TIGR02937">
    <property type="entry name" value="sigma70-ECF"/>
    <property type="match status" value="1"/>
</dbReference>
<comment type="similarity">
    <text evidence="6">Belongs to the sigma-70 factor family. RpoD/SigA subfamily.</text>
</comment>
<feature type="region of interest" description="Sigma-70 factor domain-2" evidence="6">
    <location>
        <begin position="217"/>
        <end position="287"/>
    </location>
</feature>
<keyword evidence="1 6" id="KW-0963">Cytoplasm</keyword>
<dbReference type="InterPro" id="IPR036388">
    <property type="entry name" value="WH-like_DNA-bd_sf"/>
</dbReference>
<dbReference type="PROSITE" id="PS00716">
    <property type="entry name" value="SIGMA70_2"/>
    <property type="match status" value="1"/>
</dbReference>
<dbReference type="InterPro" id="IPR028630">
    <property type="entry name" value="Sigma70_RpoD"/>
</dbReference>
<dbReference type="PRINTS" id="PR00046">
    <property type="entry name" value="SIGMA70FCT"/>
</dbReference>
<dbReference type="Proteomes" id="UP000439550">
    <property type="component" value="Unassembled WGS sequence"/>
</dbReference>
<dbReference type="Pfam" id="PF03979">
    <property type="entry name" value="Sigma70_r1_1"/>
    <property type="match status" value="1"/>
</dbReference>
<evidence type="ECO:0000313" key="9">
    <source>
        <dbReference type="EMBL" id="MQW39116.1"/>
    </source>
</evidence>
<sequence length="449" mass="50979">MAENKKRINQIAKETGVSSNALVEKARELQMVVKSHSSSVTENEEKRLLEALNIKPVVVERMETIVKASAKDEETVETSDFDVKAFEKEVKAYISKRKPFGQALDDEITDDLVVKFGLESDAIEDLLQEIQDAGISIVDADGNPSPLALKAAETDEKDDVSDHAMDEIVTNVRIDDPVRMYLKEIGRYPLISLDEETKLAEAIIAGGEGAEMAKQMLAEANLRLVVSIAKRYSGRGMQFLDLIQEGNMGLMKAVDKFDHTKGFKFSTYATWWIRQAITRAIADQARTIRIPVHMVETINKLIRVQRNLLQDLGRDPSPEEIGKELHMTPDKVREVLKIAQEPVSLETPIGEEDDSHLGDFIEDDVIESPVDYTNRVLLREQLDEVMDTLTDREENVLRMRFGLDDGRMHTLEDVGKQFKVTRERIRQIEAKAIKKLRHPRRSKPLRDFM</sequence>
<dbReference type="GO" id="GO:0006352">
    <property type="term" value="P:DNA-templated transcription initiation"/>
    <property type="evidence" value="ECO:0007669"/>
    <property type="project" value="UniProtKB-UniRule"/>
</dbReference>
<evidence type="ECO:0000256" key="1">
    <source>
        <dbReference type="ARBA" id="ARBA00022490"/>
    </source>
</evidence>
<comment type="function">
    <text evidence="6">Sigma factors are initiation factors that promote the attachment of RNA polymerase to specific initiation sites and are then released. This sigma factor is the primary sigma factor during exponential growth.</text>
</comment>
<dbReference type="Pfam" id="PF04545">
    <property type="entry name" value="Sigma70_r4"/>
    <property type="match status" value="1"/>
</dbReference>
<dbReference type="Pfam" id="PF04539">
    <property type="entry name" value="Sigma70_r3"/>
    <property type="match status" value="1"/>
</dbReference>
<dbReference type="Pfam" id="PF04542">
    <property type="entry name" value="Sigma70_r2"/>
    <property type="match status" value="1"/>
</dbReference>
<dbReference type="InterPro" id="IPR007630">
    <property type="entry name" value="RNA_pol_sigma70_r4"/>
</dbReference>
<evidence type="ECO:0000256" key="2">
    <source>
        <dbReference type="ARBA" id="ARBA00023015"/>
    </source>
</evidence>
<dbReference type="NCBIfam" id="NF006666">
    <property type="entry name" value="PRK09210.1"/>
    <property type="match status" value="1"/>
</dbReference>
<dbReference type="EMBL" id="WITJ01000004">
    <property type="protein sequence ID" value="MQW39116.1"/>
    <property type="molecule type" value="Genomic_DNA"/>
</dbReference>
<dbReference type="Gene3D" id="1.10.10.10">
    <property type="entry name" value="Winged helix-like DNA-binding domain superfamily/Winged helix DNA-binding domain"/>
    <property type="match status" value="2"/>
</dbReference>
<dbReference type="PANTHER" id="PTHR30603:SF60">
    <property type="entry name" value="RNA POLYMERASE SIGMA FACTOR RPOD"/>
    <property type="match status" value="1"/>
</dbReference>
<evidence type="ECO:0000259" key="7">
    <source>
        <dbReference type="PROSITE" id="PS00715"/>
    </source>
</evidence>
<keyword evidence="5 6" id="KW-0804">Transcription</keyword>
<comment type="caution">
    <text evidence="9">The sequence shown here is derived from an EMBL/GenBank/DDBJ whole genome shotgun (WGS) entry which is preliminary data.</text>
</comment>
<feature type="DNA-binding region" description="H-T-H motif" evidence="6">
    <location>
        <begin position="411"/>
        <end position="430"/>
    </location>
</feature>
<evidence type="ECO:0000313" key="10">
    <source>
        <dbReference type="Proteomes" id="UP000439550"/>
    </source>
</evidence>
<dbReference type="HAMAP" id="MF_00963">
    <property type="entry name" value="Sigma70_RpoD_SigA"/>
    <property type="match status" value="1"/>
</dbReference>
<dbReference type="SUPFAM" id="SSF88946">
    <property type="entry name" value="Sigma2 domain of RNA polymerase sigma factors"/>
    <property type="match status" value="1"/>
</dbReference>
<dbReference type="AlphaFoldDB" id="A0A7X1Z7D5"/>
<gene>
    <name evidence="9" type="primary">rpoD</name>
    <name evidence="6" type="synonym">sigA</name>
    <name evidence="9" type="ORF">GHI93_04000</name>
</gene>
<dbReference type="InterPro" id="IPR006847">
    <property type="entry name" value="IF2_N"/>
</dbReference>
<dbReference type="InterPro" id="IPR007627">
    <property type="entry name" value="RNA_pol_sigma70_r2"/>
</dbReference>
<keyword evidence="4 6" id="KW-0238">DNA-binding</keyword>
<dbReference type="NCBIfam" id="TIGR02393">
    <property type="entry name" value="RpoD_Cterm"/>
    <property type="match status" value="1"/>
</dbReference>